<dbReference type="KEGG" id="spph:KFK14_16845"/>
<keyword evidence="1" id="KW-0472">Membrane</keyword>
<reference evidence="2" key="1">
    <citation type="submission" date="2021-04" db="EMBL/GenBank/DDBJ databases">
        <title>Isolation of p-tert-butylphenol degrading bacteria Sphingobium phenoxybenzoativorans Tas13 from active sludge.</title>
        <authorList>
            <person name="Li Y."/>
        </authorList>
    </citation>
    <scope>NUCLEOTIDE SEQUENCE</scope>
    <source>
        <strain evidence="2">Tas13</strain>
    </source>
</reference>
<name>A0A975K4K1_9SPHN</name>
<evidence type="ECO:0000313" key="2">
    <source>
        <dbReference type="EMBL" id="QUT04694.1"/>
    </source>
</evidence>
<dbReference type="AlphaFoldDB" id="A0A975K4K1"/>
<accession>A0A975K4K1</accession>
<protein>
    <submittedName>
        <fullName evidence="2">Uncharacterized protein</fullName>
    </submittedName>
</protein>
<dbReference type="Proteomes" id="UP000681425">
    <property type="component" value="Chromosome"/>
</dbReference>
<feature type="transmembrane region" description="Helical" evidence="1">
    <location>
        <begin position="28"/>
        <end position="48"/>
    </location>
</feature>
<evidence type="ECO:0000256" key="1">
    <source>
        <dbReference type="SAM" id="Phobius"/>
    </source>
</evidence>
<sequence>MAYRSVNDSEGCNSPLPLNAQSRLHGNGVIIAIVAIALILAIGFFYVASERRDDARSNAAIGAAEAVDQAARNVGDATKKAAEKLQSGE</sequence>
<evidence type="ECO:0000313" key="3">
    <source>
        <dbReference type="Proteomes" id="UP000681425"/>
    </source>
</evidence>
<organism evidence="2 3">
    <name type="scientific">Sphingobium phenoxybenzoativorans</name>
    <dbReference type="NCBI Taxonomy" id="1592790"/>
    <lineage>
        <taxon>Bacteria</taxon>
        <taxon>Pseudomonadati</taxon>
        <taxon>Pseudomonadota</taxon>
        <taxon>Alphaproteobacteria</taxon>
        <taxon>Sphingomonadales</taxon>
        <taxon>Sphingomonadaceae</taxon>
        <taxon>Sphingobium</taxon>
    </lineage>
</organism>
<dbReference type="RefSeq" id="WP_212608467.1">
    <property type="nucleotide sequence ID" value="NZ_CP073910.1"/>
</dbReference>
<keyword evidence="1" id="KW-0812">Transmembrane</keyword>
<proteinExistence type="predicted"/>
<gene>
    <name evidence="2" type="ORF">KFK14_16845</name>
</gene>
<keyword evidence="3" id="KW-1185">Reference proteome</keyword>
<keyword evidence="1" id="KW-1133">Transmembrane helix</keyword>
<dbReference type="EMBL" id="CP073910">
    <property type="protein sequence ID" value="QUT04694.1"/>
    <property type="molecule type" value="Genomic_DNA"/>
</dbReference>